<feature type="domain" description="Heparan-alpha-glucosaminide N-acetyltransferase catalytic" evidence="2">
    <location>
        <begin position="15"/>
        <end position="236"/>
    </location>
</feature>
<protein>
    <submittedName>
        <fullName evidence="3">Putative membrane protein</fullName>
    </submittedName>
</protein>
<organism evidence="3 4">
    <name type="scientific">Larkinella arboricola</name>
    <dbReference type="NCBI Taxonomy" id="643671"/>
    <lineage>
        <taxon>Bacteria</taxon>
        <taxon>Pseudomonadati</taxon>
        <taxon>Bacteroidota</taxon>
        <taxon>Cytophagia</taxon>
        <taxon>Cytophagales</taxon>
        <taxon>Spirosomataceae</taxon>
        <taxon>Larkinella</taxon>
    </lineage>
</organism>
<gene>
    <name evidence="3" type="ORF">LX87_00080</name>
</gene>
<evidence type="ECO:0000313" key="4">
    <source>
        <dbReference type="Proteomes" id="UP000248790"/>
    </source>
</evidence>
<evidence type="ECO:0000259" key="2">
    <source>
        <dbReference type="Pfam" id="PF07786"/>
    </source>
</evidence>
<evidence type="ECO:0000313" key="3">
    <source>
        <dbReference type="EMBL" id="RAK01966.1"/>
    </source>
</evidence>
<dbReference type="OrthoDB" id="508112at2"/>
<reference evidence="3 4" key="1">
    <citation type="submission" date="2018-06" db="EMBL/GenBank/DDBJ databases">
        <title>Genomic Encyclopedia of Archaeal and Bacterial Type Strains, Phase II (KMG-II): from individual species to whole genera.</title>
        <authorList>
            <person name="Goeker M."/>
        </authorList>
    </citation>
    <scope>NUCLEOTIDE SEQUENCE [LARGE SCALE GENOMIC DNA]</scope>
    <source>
        <strain evidence="3 4">DSM 21851</strain>
    </source>
</reference>
<feature type="transmembrane region" description="Helical" evidence="1">
    <location>
        <begin position="317"/>
        <end position="336"/>
    </location>
</feature>
<feature type="transmembrane region" description="Helical" evidence="1">
    <location>
        <begin position="94"/>
        <end position="117"/>
    </location>
</feature>
<dbReference type="RefSeq" id="WP_111626204.1">
    <property type="nucleotide sequence ID" value="NZ_QLMC01000001.1"/>
</dbReference>
<proteinExistence type="predicted"/>
<dbReference type="Pfam" id="PF07786">
    <property type="entry name" value="HGSNAT_cat"/>
    <property type="match status" value="1"/>
</dbReference>
<name>A0A327XCF9_LARAB</name>
<dbReference type="InterPro" id="IPR012429">
    <property type="entry name" value="HGSNAT_cat"/>
</dbReference>
<dbReference type="PANTHER" id="PTHR40407:SF1">
    <property type="entry name" value="HEPARAN-ALPHA-GLUCOSAMINIDE N-ACETYLTRANSFERASE CATALYTIC DOMAIN-CONTAINING PROTEIN"/>
    <property type="match status" value="1"/>
</dbReference>
<feature type="transmembrane region" description="Helical" evidence="1">
    <location>
        <begin position="366"/>
        <end position="384"/>
    </location>
</feature>
<keyword evidence="4" id="KW-1185">Reference proteome</keyword>
<feature type="transmembrane region" description="Helical" evidence="1">
    <location>
        <begin position="277"/>
        <end position="296"/>
    </location>
</feature>
<sequence length="398" mass="44814">MTAIATPPQSRIASRIQSIDVVRGLVMVIMALDHTRDFIHKNGFFYNATDLNTTTPALFFTRWITHFCAPAFVFLAGTSAYLMGRKMTKPQVRFFLLTRGLWLIVLEVTVVNLNLWFDVTFSVVALEVIWATGLSMVVLGLLLTLPLQLLLGVGLLILLGHNALDALSFPAGSTLDIIWSILHRPNAIPVSSDRIVFIMYPVLPWIGILILGYCFGALYNRDREAEQRKRWLRWIGISTIAAFVLIRALNIYGDPVPWSVQKTPLFTVLSFINVTKYPPSLLFASMTLGPIIWLLSVLEGKRGNWMAFFVTYGRVPLFYFIVHFFLVHALSVILLLSDGVAWSAINFQNRTGGVIPDHGLSLGMTYGVWIGVVLVMYPLCKWYGQVKAKSRNPIWSYL</sequence>
<feature type="transmembrane region" description="Helical" evidence="1">
    <location>
        <begin position="231"/>
        <end position="252"/>
    </location>
</feature>
<feature type="transmembrane region" description="Helical" evidence="1">
    <location>
        <begin position="195"/>
        <end position="219"/>
    </location>
</feature>
<accession>A0A327XCF9</accession>
<feature type="transmembrane region" description="Helical" evidence="1">
    <location>
        <begin position="129"/>
        <end position="159"/>
    </location>
</feature>
<dbReference type="EMBL" id="QLMC01000001">
    <property type="protein sequence ID" value="RAK01966.1"/>
    <property type="molecule type" value="Genomic_DNA"/>
</dbReference>
<evidence type="ECO:0000256" key="1">
    <source>
        <dbReference type="SAM" id="Phobius"/>
    </source>
</evidence>
<feature type="transmembrane region" description="Helical" evidence="1">
    <location>
        <begin position="63"/>
        <end position="82"/>
    </location>
</feature>
<dbReference type="Proteomes" id="UP000248790">
    <property type="component" value="Unassembled WGS sequence"/>
</dbReference>
<keyword evidence="1" id="KW-0812">Transmembrane</keyword>
<feature type="transmembrane region" description="Helical" evidence="1">
    <location>
        <begin position="166"/>
        <end position="183"/>
    </location>
</feature>
<dbReference type="PANTHER" id="PTHR40407">
    <property type="entry name" value="MEMBRANE PROTEIN-LIKE PROTEIN"/>
    <property type="match status" value="1"/>
</dbReference>
<keyword evidence="1" id="KW-0472">Membrane</keyword>
<dbReference type="AlphaFoldDB" id="A0A327XCF9"/>
<comment type="caution">
    <text evidence="3">The sequence shown here is derived from an EMBL/GenBank/DDBJ whole genome shotgun (WGS) entry which is preliminary data.</text>
</comment>
<keyword evidence="1" id="KW-1133">Transmembrane helix</keyword>